<keyword evidence="2" id="KW-1185">Reference proteome</keyword>
<protein>
    <submittedName>
        <fullName evidence="1">Uncharacterized protein</fullName>
    </submittedName>
</protein>
<accession>A0ACB9KM91</accession>
<comment type="caution">
    <text evidence="1">The sequence shown here is derived from an EMBL/GenBank/DDBJ whole genome shotgun (WGS) entry which is preliminary data.</text>
</comment>
<sequence length="620" mass="70681">MHEIKWRHSSFKQFKFMDALVSTHRRSNSDPMKTRVREVELDIYKGSYLPNMEKEMAKLKESNESKKRQFHNIDLQSSLTQEILQLQKRLKQQYVVRCALEKACHLPFSQDAVLESSIPKAAKELIEEIGVLELEVVYLEKYLLSLYRQRFDQQISSISDNDRRLKSVSDVDKGTCAVPTEDNIHISEKETSVPRSGILLSPRNSAGNSINECNNQLEQETVLDSSVHRSHSTLSQRSVCSIETSPMKAKTVESYHSLPLSMLEEAQRANTNSNCLAEHLGTCFSENVQETPNWLSEEMIKCISAIYRELADPPFISHDNTSSPISFSSSVYEASSQVQGNRGRSHCKKLSSFNNPFHNKGAKEFIGPYCSMVKIQQLCRDNEKLKEVEYMLRRFRSLVSRLLEVDPRKMKHEEKLAFWINVHNALVMHALLIYGIPSSNLKRMSSVLKAAYNIGGHTISVGKIQNFILGCRLPRPGQWLRLLSLPTKSKVSDARKAYAINRPEPLVLFALCSGSHSDPAVRLYTPKTVLEELESAKEEYILSTMSITKEQKILLPKMVDFFAKDSGLGSTGLMEMVKPYVPESQRKIIHQFQQKGKSKGIEFIPHNFNFQCLVSKELAW</sequence>
<gene>
    <name evidence="1" type="ORF">L6164_031951</name>
</gene>
<evidence type="ECO:0000313" key="1">
    <source>
        <dbReference type="EMBL" id="KAI4298382.1"/>
    </source>
</evidence>
<reference evidence="1 2" key="1">
    <citation type="journal article" date="2022" name="DNA Res.">
        <title>Chromosomal-level genome assembly of the orchid tree Bauhinia variegata (Leguminosae; Cercidoideae) supports the allotetraploid origin hypothesis of Bauhinia.</title>
        <authorList>
            <person name="Zhong Y."/>
            <person name="Chen Y."/>
            <person name="Zheng D."/>
            <person name="Pang J."/>
            <person name="Liu Y."/>
            <person name="Luo S."/>
            <person name="Meng S."/>
            <person name="Qian L."/>
            <person name="Wei D."/>
            <person name="Dai S."/>
            <person name="Zhou R."/>
        </authorList>
    </citation>
    <scope>NUCLEOTIDE SEQUENCE [LARGE SCALE GENOMIC DNA]</scope>
    <source>
        <strain evidence="1">BV-YZ2020</strain>
    </source>
</reference>
<proteinExistence type="predicted"/>
<dbReference type="EMBL" id="CM039438">
    <property type="protein sequence ID" value="KAI4298382.1"/>
    <property type="molecule type" value="Genomic_DNA"/>
</dbReference>
<dbReference type="Proteomes" id="UP000828941">
    <property type="component" value="Chromosome 13"/>
</dbReference>
<organism evidence="1 2">
    <name type="scientific">Bauhinia variegata</name>
    <name type="common">Purple orchid tree</name>
    <name type="synonym">Phanera variegata</name>
    <dbReference type="NCBI Taxonomy" id="167791"/>
    <lineage>
        <taxon>Eukaryota</taxon>
        <taxon>Viridiplantae</taxon>
        <taxon>Streptophyta</taxon>
        <taxon>Embryophyta</taxon>
        <taxon>Tracheophyta</taxon>
        <taxon>Spermatophyta</taxon>
        <taxon>Magnoliopsida</taxon>
        <taxon>eudicotyledons</taxon>
        <taxon>Gunneridae</taxon>
        <taxon>Pentapetalae</taxon>
        <taxon>rosids</taxon>
        <taxon>fabids</taxon>
        <taxon>Fabales</taxon>
        <taxon>Fabaceae</taxon>
        <taxon>Cercidoideae</taxon>
        <taxon>Cercideae</taxon>
        <taxon>Bauhiniinae</taxon>
        <taxon>Bauhinia</taxon>
    </lineage>
</organism>
<evidence type="ECO:0000313" key="2">
    <source>
        <dbReference type="Proteomes" id="UP000828941"/>
    </source>
</evidence>
<name>A0ACB9KM91_BAUVA</name>